<dbReference type="PRINTS" id="PR01407">
    <property type="entry name" value="BUTYPHLNCDUF"/>
</dbReference>
<evidence type="ECO:0000313" key="10">
    <source>
        <dbReference type="Proteomes" id="UP001162483"/>
    </source>
</evidence>
<evidence type="ECO:0000259" key="8">
    <source>
        <dbReference type="PROSITE" id="PS50188"/>
    </source>
</evidence>
<dbReference type="EMBL" id="CATNWA010002159">
    <property type="protein sequence ID" value="CAI9542210.1"/>
    <property type="molecule type" value="Genomic_DNA"/>
</dbReference>
<feature type="domain" description="B box-type" evidence="7">
    <location>
        <begin position="1"/>
        <end position="38"/>
    </location>
</feature>
<dbReference type="PANTHER" id="PTHR25465">
    <property type="entry name" value="B-BOX DOMAIN CONTAINING"/>
    <property type="match status" value="1"/>
</dbReference>
<dbReference type="SMART" id="SM00336">
    <property type="entry name" value="BBOX"/>
    <property type="match status" value="1"/>
</dbReference>
<keyword evidence="2 5" id="KW-0863">Zinc-finger</keyword>
<keyword evidence="10" id="KW-1185">Reference proteome</keyword>
<keyword evidence="4 6" id="KW-0175">Coiled coil</keyword>
<accession>A0ABN9B4G4</accession>
<dbReference type="SMART" id="SM00589">
    <property type="entry name" value="PRY"/>
    <property type="match status" value="1"/>
</dbReference>
<dbReference type="SMART" id="SM00502">
    <property type="entry name" value="BBC"/>
    <property type="match status" value="1"/>
</dbReference>
<dbReference type="InterPro" id="IPR043136">
    <property type="entry name" value="B30.2/SPRY_sf"/>
</dbReference>
<feature type="non-terminal residue" evidence="9">
    <location>
        <position position="1"/>
    </location>
</feature>
<evidence type="ECO:0000256" key="6">
    <source>
        <dbReference type="SAM" id="Coils"/>
    </source>
</evidence>
<protein>
    <recommendedName>
        <fullName evidence="11">B box-type domain-containing protein</fullName>
    </recommendedName>
</protein>
<dbReference type="InterPro" id="IPR006574">
    <property type="entry name" value="PRY"/>
</dbReference>
<dbReference type="PROSITE" id="PS50119">
    <property type="entry name" value="ZF_BBOX"/>
    <property type="match status" value="1"/>
</dbReference>
<gene>
    <name evidence="9" type="ORF">SPARVUS_LOCUS2051339</name>
</gene>
<dbReference type="SUPFAM" id="SSF57845">
    <property type="entry name" value="B-box zinc-binding domain"/>
    <property type="match status" value="1"/>
</dbReference>
<keyword evidence="3" id="KW-0862">Zinc</keyword>
<dbReference type="InterPro" id="IPR003649">
    <property type="entry name" value="Bbox_C"/>
</dbReference>
<feature type="coiled-coil region" evidence="6">
    <location>
        <begin position="35"/>
        <end position="145"/>
    </location>
</feature>
<dbReference type="CDD" id="cd19769">
    <property type="entry name" value="Bbox2_TRIM16-like"/>
    <property type="match status" value="1"/>
</dbReference>
<dbReference type="InterPro" id="IPR003879">
    <property type="entry name" value="Butyrophylin_SPRY"/>
</dbReference>
<evidence type="ECO:0000256" key="2">
    <source>
        <dbReference type="ARBA" id="ARBA00022771"/>
    </source>
</evidence>
<evidence type="ECO:0000256" key="5">
    <source>
        <dbReference type="PROSITE-ProRule" id="PRU00024"/>
    </source>
</evidence>
<dbReference type="PANTHER" id="PTHR25465:SF41">
    <property type="entry name" value="E3 UBIQUITIN-PROTEIN LIGASE RNF135"/>
    <property type="match status" value="1"/>
</dbReference>
<evidence type="ECO:0000256" key="1">
    <source>
        <dbReference type="ARBA" id="ARBA00022723"/>
    </source>
</evidence>
<dbReference type="Proteomes" id="UP001162483">
    <property type="component" value="Unassembled WGS sequence"/>
</dbReference>
<dbReference type="Gene3D" id="3.30.160.60">
    <property type="entry name" value="Classic Zinc Finger"/>
    <property type="match status" value="1"/>
</dbReference>
<reference evidence="9" key="1">
    <citation type="submission" date="2023-05" db="EMBL/GenBank/DDBJ databases">
        <authorList>
            <person name="Stuckert A."/>
        </authorList>
    </citation>
    <scope>NUCLEOTIDE SEQUENCE</scope>
</reference>
<dbReference type="Pfam" id="PF13765">
    <property type="entry name" value="PRY"/>
    <property type="match status" value="1"/>
</dbReference>
<dbReference type="InterPro" id="IPR000315">
    <property type="entry name" value="Znf_B-box"/>
</dbReference>
<dbReference type="PROSITE" id="PS50188">
    <property type="entry name" value="B302_SPRY"/>
    <property type="match status" value="1"/>
</dbReference>
<evidence type="ECO:0008006" key="11">
    <source>
        <dbReference type="Google" id="ProtNLM"/>
    </source>
</evidence>
<dbReference type="InterPro" id="IPR051051">
    <property type="entry name" value="E3_ubiq-ligase_TRIM/RNF"/>
</dbReference>
<dbReference type="Gene3D" id="2.60.120.920">
    <property type="match status" value="1"/>
</dbReference>
<dbReference type="InterPro" id="IPR001870">
    <property type="entry name" value="B30.2/SPRY"/>
</dbReference>
<evidence type="ECO:0000256" key="4">
    <source>
        <dbReference type="ARBA" id="ARBA00023054"/>
    </source>
</evidence>
<proteinExistence type="predicted"/>
<dbReference type="InterPro" id="IPR013320">
    <property type="entry name" value="ConA-like_dom_sf"/>
</dbReference>
<dbReference type="SUPFAM" id="SSF49899">
    <property type="entry name" value="Concanavalin A-like lectins/glucanases"/>
    <property type="match status" value="1"/>
</dbReference>
<evidence type="ECO:0000259" key="7">
    <source>
        <dbReference type="PROSITE" id="PS50119"/>
    </source>
</evidence>
<keyword evidence="1" id="KW-0479">Metal-binding</keyword>
<organism evidence="9 10">
    <name type="scientific">Staurois parvus</name>
    <dbReference type="NCBI Taxonomy" id="386267"/>
    <lineage>
        <taxon>Eukaryota</taxon>
        <taxon>Metazoa</taxon>
        <taxon>Chordata</taxon>
        <taxon>Craniata</taxon>
        <taxon>Vertebrata</taxon>
        <taxon>Euteleostomi</taxon>
        <taxon>Amphibia</taxon>
        <taxon>Batrachia</taxon>
        <taxon>Anura</taxon>
        <taxon>Neobatrachia</taxon>
        <taxon>Ranoidea</taxon>
        <taxon>Ranidae</taxon>
        <taxon>Staurois</taxon>
    </lineage>
</organism>
<dbReference type="Pfam" id="PF00643">
    <property type="entry name" value="zf-B_box"/>
    <property type="match status" value="1"/>
</dbReference>
<feature type="domain" description="B30.2/SPRY" evidence="8">
    <location>
        <begin position="199"/>
        <end position="285"/>
    </location>
</feature>
<comment type="caution">
    <text evidence="9">The sequence shown here is derived from an EMBL/GenBank/DDBJ whole genome shotgun (WGS) entry which is preliminary data.</text>
</comment>
<evidence type="ECO:0000313" key="9">
    <source>
        <dbReference type="EMBL" id="CAI9542210.1"/>
    </source>
</evidence>
<dbReference type="Pfam" id="PF25600">
    <property type="entry name" value="TRIM_CC"/>
    <property type="match status" value="1"/>
</dbReference>
<dbReference type="InterPro" id="IPR058030">
    <property type="entry name" value="TRIM8/14/16/25/29/45/65_CC"/>
</dbReference>
<name>A0ABN9B4G4_9NEOB</name>
<evidence type="ECO:0000256" key="3">
    <source>
        <dbReference type="ARBA" id="ARBA00022833"/>
    </source>
</evidence>
<sequence length="285" mass="32620">KCAIHRELLKYYCAADAACICVSCRLDGEHQGHKVETLDEASEKKKQKLRNVLQKLMTETEKTEKRVQSLQERKGKVQEKSAGLTERVTALFIELRRQLEDLEKRVLREIASQEERLSCPLSEMIHQLEIKKKDLSRKMGDIEELCNMTDPLTVLQESDTGDLCDTEEGDDEDRERHDRLLHDGGDLDVAGISHTLHTGISDMIKGGNVCFNIQEASDLLLDVNTAHNNLQISDDMKTASWSDTKQNRPETPERFQFWEQVLSSQSFSSGRHYWEVDVSEGEDCR</sequence>